<keyword evidence="1" id="KW-0812">Transmembrane</keyword>
<keyword evidence="1" id="KW-0472">Membrane</keyword>
<dbReference type="STRING" id="119000.SAMN05661010_00119"/>
<feature type="transmembrane region" description="Helical" evidence="1">
    <location>
        <begin position="187"/>
        <end position="205"/>
    </location>
</feature>
<sequence>MVNSLLKAVYKGDFLYFSFYAFATIMFLYVGLKKLKINLVFVMLLYYCLFYFAFTFNAMRQALAMAMFVYSLNFLIKGKVKEYFLLNILAMCFHVSSIVYIFFGAIWFFDISKKHFVFSIFLPLITLFIYISGLGYEVFSFFTSALGKPSTYLSEWKEEISVNQWASRIVMLIAISFFTLKHQENKLISSLGFFYIIGFSLYILFADVAMLSSRLNMAFRIVEIIIAGLLLIEYRTISNKFFVFLVFMIPYSIQFLINASNPDNQYILRSAF</sequence>
<dbReference type="EMBL" id="FNGI01000001">
    <property type="protein sequence ID" value="SDK79724.1"/>
    <property type="molecule type" value="Genomic_DNA"/>
</dbReference>
<feature type="transmembrane region" description="Helical" evidence="1">
    <location>
        <begin position="217"/>
        <end position="234"/>
    </location>
</feature>
<dbReference type="InterPro" id="IPR049458">
    <property type="entry name" value="EpsG-like"/>
</dbReference>
<feature type="transmembrane region" description="Helical" evidence="1">
    <location>
        <begin position="14"/>
        <end position="32"/>
    </location>
</feature>
<feature type="transmembrane region" description="Helical" evidence="1">
    <location>
        <begin position="44"/>
        <end position="72"/>
    </location>
</feature>
<proteinExistence type="predicted"/>
<keyword evidence="1" id="KW-1133">Transmembrane helix</keyword>
<evidence type="ECO:0000313" key="2">
    <source>
        <dbReference type="EMBL" id="SDK79724.1"/>
    </source>
</evidence>
<feature type="transmembrane region" description="Helical" evidence="1">
    <location>
        <begin position="84"/>
        <end position="109"/>
    </location>
</feature>
<keyword evidence="3" id="KW-1185">Reference proteome</keyword>
<accession>A0A1G9EUC8</accession>
<organism evidence="2 3">
    <name type="scientific">Modicisalibacter muralis</name>
    <dbReference type="NCBI Taxonomy" id="119000"/>
    <lineage>
        <taxon>Bacteria</taxon>
        <taxon>Pseudomonadati</taxon>
        <taxon>Pseudomonadota</taxon>
        <taxon>Gammaproteobacteria</taxon>
        <taxon>Oceanospirillales</taxon>
        <taxon>Halomonadaceae</taxon>
        <taxon>Modicisalibacter</taxon>
    </lineage>
</organism>
<gene>
    <name evidence="2" type="ORF">SAMN05661010_00119</name>
</gene>
<dbReference type="AlphaFoldDB" id="A0A1G9EUC8"/>
<name>A0A1G9EUC8_9GAMM</name>
<evidence type="ECO:0000256" key="1">
    <source>
        <dbReference type="SAM" id="Phobius"/>
    </source>
</evidence>
<protein>
    <submittedName>
        <fullName evidence="2">EpsG family protein</fullName>
    </submittedName>
</protein>
<dbReference type="Pfam" id="PF14897">
    <property type="entry name" value="EpsG"/>
    <property type="match status" value="1"/>
</dbReference>
<reference evidence="2 3" key="1">
    <citation type="submission" date="2016-10" db="EMBL/GenBank/DDBJ databases">
        <authorList>
            <person name="de Groot N.N."/>
        </authorList>
    </citation>
    <scope>NUCLEOTIDE SEQUENCE [LARGE SCALE GENOMIC DNA]</scope>
    <source>
        <strain evidence="2 3">DSM 14789</strain>
    </source>
</reference>
<feature type="transmembrane region" description="Helical" evidence="1">
    <location>
        <begin position="241"/>
        <end position="259"/>
    </location>
</feature>
<dbReference type="Proteomes" id="UP000198654">
    <property type="component" value="Unassembled WGS sequence"/>
</dbReference>
<evidence type="ECO:0000313" key="3">
    <source>
        <dbReference type="Proteomes" id="UP000198654"/>
    </source>
</evidence>
<feature type="transmembrane region" description="Helical" evidence="1">
    <location>
        <begin position="116"/>
        <end position="142"/>
    </location>
</feature>